<reference evidence="1" key="2">
    <citation type="journal article" date="2015" name="Data Brief">
        <title>Shoot transcriptome of the giant reed, Arundo donax.</title>
        <authorList>
            <person name="Barrero R.A."/>
            <person name="Guerrero F.D."/>
            <person name="Moolhuijzen P."/>
            <person name="Goolsby J.A."/>
            <person name="Tidwell J."/>
            <person name="Bellgard S.E."/>
            <person name="Bellgard M.I."/>
        </authorList>
    </citation>
    <scope>NUCLEOTIDE SEQUENCE</scope>
    <source>
        <tissue evidence="1">Shoot tissue taken approximately 20 cm above the soil surface</tissue>
    </source>
</reference>
<evidence type="ECO:0000313" key="1">
    <source>
        <dbReference type="EMBL" id="JAD87781.1"/>
    </source>
</evidence>
<dbReference type="EMBL" id="GBRH01210114">
    <property type="protein sequence ID" value="JAD87781.1"/>
    <property type="molecule type" value="Transcribed_RNA"/>
</dbReference>
<protein>
    <submittedName>
        <fullName evidence="1">Uncharacterized protein</fullName>
    </submittedName>
</protein>
<organism evidence="1">
    <name type="scientific">Arundo donax</name>
    <name type="common">Giant reed</name>
    <name type="synonym">Donax arundinaceus</name>
    <dbReference type="NCBI Taxonomy" id="35708"/>
    <lineage>
        <taxon>Eukaryota</taxon>
        <taxon>Viridiplantae</taxon>
        <taxon>Streptophyta</taxon>
        <taxon>Embryophyta</taxon>
        <taxon>Tracheophyta</taxon>
        <taxon>Spermatophyta</taxon>
        <taxon>Magnoliopsida</taxon>
        <taxon>Liliopsida</taxon>
        <taxon>Poales</taxon>
        <taxon>Poaceae</taxon>
        <taxon>PACMAD clade</taxon>
        <taxon>Arundinoideae</taxon>
        <taxon>Arundineae</taxon>
        <taxon>Arundo</taxon>
    </lineage>
</organism>
<proteinExistence type="predicted"/>
<dbReference type="AlphaFoldDB" id="A0A0A9DIY5"/>
<sequence length="29" mass="3429">MVSVFNTYNNQFQDVSFIHFHATHTCINI</sequence>
<name>A0A0A9DIY5_ARUDO</name>
<accession>A0A0A9DIY5</accession>
<reference evidence="1" key="1">
    <citation type="submission" date="2014-09" db="EMBL/GenBank/DDBJ databases">
        <authorList>
            <person name="Magalhaes I.L.F."/>
            <person name="Oliveira U."/>
            <person name="Santos F.R."/>
            <person name="Vidigal T.H.D.A."/>
            <person name="Brescovit A.D."/>
            <person name="Santos A.J."/>
        </authorList>
    </citation>
    <scope>NUCLEOTIDE SEQUENCE</scope>
    <source>
        <tissue evidence="1">Shoot tissue taken approximately 20 cm above the soil surface</tissue>
    </source>
</reference>